<dbReference type="AlphaFoldDB" id="A0ABD1WZV9"/>
<dbReference type="GO" id="GO:0015031">
    <property type="term" value="P:protein transport"/>
    <property type="evidence" value="ECO:0007669"/>
    <property type="project" value="UniProtKB-KW"/>
</dbReference>
<keyword evidence="16" id="KW-1185">Reference proteome</keyword>
<keyword evidence="12" id="KW-0539">Nucleus</keyword>
<protein>
    <submittedName>
        <fullName evidence="14">Nucleoporin protein Ndc1-Nup</fullName>
    </submittedName>
</protein>
<keyword evidence="11 13" id="KW-0472">Membrane</keyword>
<keyword evidence="6" id="KW-0509">mRNA transport</keyword>
<evidence type="ECO:0000256" key="6">
    <source>
        <dbReference type="ARBA" id="ARBA00022816"/>
    </source>
</evidence>
<dbReference type="GO" id="GO:0031965">
    <property type="term" value="C:nuclear membrane"/>
    <property type="evidence" value="ECO:0007669"/>
    <property type="project" value="UniProtKB-SubCell"/>
</dbReference>
<feature type="transmembrane region" description="Helical" evidence="13">
    <location>
        <begin position="293"/>
        <end position="314"/>
    </location>
</feature>
<feature type="transmembrane region" description="Helical" evidence="13">
    <location>
        <begin position="109"/>
        <end position="132"/>
    </location>
</feature>
<evidence type="ECO:0000256" key="10">
    <source>
        <dbReference type="ARBA" id="ARBA00023132"/>
    </source>
</evidence>
<dbReference type="EMBL" id="JBFOLJ010000001">
    <property type="protein sequence ID" value="KAL2555271.1"/>
    <property type="molecule type" value="Genomic_DNA"/>
</dbReference>
<accession>A0ABD1WZV9</accession>
<dbReference type="PANTHER" id="PTHR13269">
    <property type="entry name" value="NUCLEOPORIN NDC1"/>
    <property type="match status" value="1"/>
</dbReference>
<sequence>MFDHISHPPPPPLKKHKIPCSTSRLQNPNLTAVNPLKTETPQVKEMSVSAAVERTLFKDKNGGATHYTIIKHRFLSFLIWQSLHSTLLLFLSKTLFLSPFTQNPFVPTFLSLLSFFSFHFSLLLFSVSLFFLSSPSPFPSASPVDLLLGLARLLFISRGSAEPELRRKIRVSLSFVLFVSLCAVAGAVSVVCVCWACDIYHVESRSTRYSVYGKLGFRGFVLGLFYGFHFVYKQRWLLRFPIIQRPPFFSIKIGLPFAVGQALKFSAAGYLLSGVLAFFLLNGYTSQDTMGKFISEQIIFCIGSFVVIVCWELSHHLHQVLQTKRFIFAPPKGSAAAETNPSEPLLDALEESTPKSLLQYLAYLDLCMVCESNVDTWRRAAFFEETGETYKRVIAVCLRPLEQLTLKLNESLDSSSIENSFQLSSQLRTPAMGPEYSKLCESFYNTQLCAWCARIVASLTARSHKEDRFGIAQLSGSNAAVISTLLSCLLAVETLMGKKTNLQSPNHLMGPAGIRWATISTERRDSTVGVTGKRREHPFYAKAYAIADVLRTSIYCIVSAFHDEMLNGSKAGHLEKDWIISSKPLYGTHELLLQKLRLFLDYQA</sequence>
<keyword evidence="8 13" id="KW-1133">Transmembrane helix</keyword>
<evidence type="ECO:0000256" key="2">
    <source>
        <dbReference type="ARBA" id="ARBA00004567"/>
    </source>
</evidence>
<evidence type="ECO:0000256" key="11">
    <source>
        <dbReference type="ARBA" id="ARBA00023136"/>
    </source>
</evidence>
<evidence type="ECO:0000313" key="15">
    <source>
        <dbReference type="EMBL" id="KAL2555323.1"/>
    </source>
</evidence>
<dbReference type="InterPro" id="IPR019049">
    <property type="entry name" value="Nucleoporin_prot_Ndc1/Nup"/>
</dbReference>
<evidence type="ECO:0000256" key="4">
    <source>
        <dbReference type="ARBA" id="ARBA00022448"/>
    </source>
</evidence>
<keyword evidence="5 13" id="KW-0812">Transmembrane</keyword>
<name>A0ABD1WZV9_9LAMI</name>
<feature type="transmembrane region" description="Helical" evidence="13">
    <location>
        <begin position="77"/>
        <end position="97"/>
    </location>
</feature>
<dbReference type="GO" id="GO:0005643">
    <property type="term" value="C:nuclear pore"/>
    <property type="evidence" value="ECO:0007669"/>
    <property type="project" value="UniProtKB-SubCell"/>
</dbReference>
<evidence type="ECO:0000313" key="16">
    <source>
        <dbReference type="Proteomes" id="UP001604277"/>
    </source>
</evidence>
<keyword evidence="4" id="KW-0813">Transport</keyword>
<gene>
    <name evidence="14" type="ORF">Fot_00010</name>
    <name evidence="15" type="ORF">Fot_00062</name>
</gene>
<reference evidence="16" key="2">
    <citation type="submission" date="2024-07" db="EMBL/GenBank/DDBJ databases">
        <title>Two chromosome-level genome assemblies of Korean endemic species Abeliophyllum distichum and Forsythia ovata (Oleaceae).</title>
        <authorList>
            <person name="Jang H."/>
        </authorList>
    </citation>
    <scope>NUCLEOTIDE SEQUENCE [LARGE SCALE GENOMIC DNA]</scope>
</reference>
<comment type="subcellular location">
    <subcellularLocation>
        <location evidence="1">Nucleus membrane</location>
        <topology evidence="1">Multi-pass membrane protein</topology>
    </subcellularLocation>
    <subcellularLocation>
        <location evidence="2">Nucleus</location>
        <location evidence="2">Nuclear pore complex</location>
    </subcellularLocation>
</comment>
<reference evidence="14" key="1">
    <citation type="submission" date="2024-07" db="EMBL/GenBank/DDBJ databases">
        <title>Two chromosome-level genome assemblies of Korean endemic species Abeliophyllum distichum and Forsythia ovata (Oleaceae).</title>
        <authorList>
            <person name="Mun J.H."/>
        </authorList>
    </citation>
    <scope>NUCLEOTIDE SEQUENCE</scope>
    <source>
        <strain evidence="14">KNKB202402200001</strain>
        <tissue evidence="14">Leaf</tissue>
    </source>
</reference>
<evidence type="ECO:0000313" key="14">
    <source>
        <dbReference type="EMBL" id="KAL2555271.1"/>
    </source>
</evidence>
<evidence type="ECO:0000256" key="9">
    <source>
        <dbReference type="ARBA" id="ARBA00023010"/>
    </source>
</evidence>
<evidence type="ECO:0000256" key="3">
    <source>
        <dbReference type="ARBA" id="ARBA00005760"/>
    </source>
</evidence>
<feature type="transmembrane region" description="Helical" evidence="13">
    <location>
        <begin position="253"/>
        <end position="281"/>
    </location>
</feature>
<evidence type="ECO:0000256" key="13">
    <source>
        <dbReference type="SAM" id="Phobius"/>
    </source>
</evidence>
<evidence type="ECO:0000256" key="5">
    <source>
        <dbReference type="ARBA" id="ARBA00022692"/>
    </source>
</evidence>
<proteinExistence type="inferred from homology"/>
<keyword evidence="7" id="KW-0653">Protein transport</keyword>
<comment type="caution">
    <text evidence="14">The sequence shown here is derived from an EMBL/GenBank/DDBJ whole genome shotgun (WGS) entry which is preliminary data.</text>
</comment>
<keyword evidence="10" id="KW-0906">Nuclear pore complex</keyword>
<dbReference type="Proteomes" id="UP001604277">
    <property type="component" value="Unassembled WGS sequence"/>
</dbReference>
<comment type="similarity">
    <text evidence="3">Belongs to the NDC1 family.</text>
</comment>
<evidence type="ECO:0000256" key="1">
    <source>
        <dbReference type="ARBA" id="ARBA00004232"/>
    </source>
</evidence>
<keyword evidence="9" id="KW-0811">Translocation</keyword>
<evidence type="ECO:0000256" key="8">
    <source>
        <dbReference type="ARBA" id="ARBA00022989"/>
    </source>
</evidence>
<organism evidence="14 16">
    <name type="scientific">Forsythia ovata</name>
    <dbReference type="NCBI Taxonomy" id="205694"/>
    <lineage>
        <taxon>Eukaryota</taxon>
        <taxon>Viridiplantae</taxon>
        <taxon>Streptophyta</taxon>
        <taxon>Embryophyta</taxon>
        <taxon>Tracheophyta</taxon>
        <taxon>Spermatophyta</taxon>
        <taxon>Magnoliopsida</taxon>
        <taxon>eudicotyledons</taxon>
        <taxon>Gunneridae</taxon>
        <taxon>Pentapetalae</taxon>
        <taxon>asterids</taxon>
        <taxon>lamiids</taxon>
        <taxon>Lamiales</taxon>
        <taxon>Oleaceae</taxon>
        <taxon>Forsythieae</taxon>
        <taxon>Forsythia</taxon>
    </lineage>
</organism>
<feature type="transmembrane region" description="Helical" evidence="13">
    <location>
        <begin position="215"/>
        <end position="232"/>
    </location>
</feature>
<dbReference type="EMBL" id="JBFOLJ010000001">
    <property type="protein sequence ID" value="KAL2555323.1"/>
    <property type="molecule type" value="Genomic_DNA"/>
</dbReference>
<feature type="transmembrane region" description="Helical" evidence="13">
    <location>
        <begin position="175"/>
        <end position="203"/>
    </location>
</feature>
<evidence type="ECO:0000256" key="7">
    <source>
        <dbReference type="ARBA" id="ARBA00022927"/>
    </source>
</evidence>
<dbReference type="Pfam" id="PF09531">
    <property type="entry name" value="Ndc1_Nup"/>
    <property type="match status" value="1"/>
</dbReference>
<evidence type="ECO:0000256" key="12">
    <source>
        <dbReference type="ARBA" id="ARBA00023242"/>
    </source>
</evidence>
<dbReference type="GO" id="GO:0051028">
    <property type="term" value="P:mRNA transport"/>
    <property type="evidence" value="ECO:0007669"/>
    <property type="project" value="UniProtKB-KW"/>
</dbReference>
<dbReference type="PANTHER" id="PTHR13269:SF6">
    <property type="entry name" value="NUCLEOPORIN NDC1"/>
    <property type="match status" value="1"/>
</dbReference>